<dbReference type="EMBL" id="CP070608">
    <property type="protein sequence ID" value="QSE96499.1"/>
    <property type="molecule type" value="Genomic_DNA"/>
</dbReference>
<reference evidence="1" key="1">
    <citation type="submission" date="2021-02" db="EMBL/GenBank/DDBJ databases">
        <title>Fulvivirga sp. S481 isolated from sea water.</title>
        <authorList>
            <person name="Bae S.S."/>
            <person name="Baek K."/>
        </authorList>
    </citation>
    <scope>NUCLEOTIDE SEQUENCE</scope>
    <source>
        <strain evidence="1">S481</strain>
    </source>
</reference>
<dbReference type="InterPro" id="IPR021246">
    <property type="entry name" value="DUF2797"/>
</dbReference>
<dbReference type="AlphaFoldDB" id="A0A974WF16"/>
<dbReference type="RefSeq" id="WP_205721015.1">
    <property type="nucleotide sequence ID" value="NZ_CP070608.1"/>
</dbReference>
<evidence type="ECO:0000313" key="1">
    <source>
        <dbReference type="EMBL" id="QSE96499.1"/>
    </source>
</evidence>
<proteinExistence type="predicted"/>
<name>A0A974WF16_9BACT</name>
<dbReference type="Proteomes" id="UP000662783">
    <property type="component" value="Chromosome"/>
</dbReference>
<protein>
    <submittedName>
        <fullName evidence="1">DUF2797 domain-containing protein</fullName>
    </submittedName>
</protein>
<gene>
    <name evidence="1" type="ORF">JR347_12930</name>
</gene>
<accession>A0A974WF16</accession>
<sequence>MTVNLEDTPFKGNGIPLIDNKKEIFNYFDSLAAKHLIVLPSLIKNERMYKGVLTKMRTEFGSPINYYLNLGDESIHMNDLLGRPLQMNYAGQQCLNCGKDRKIYRMGHCYNCFYELPQTADWVIRPELSKAHLDIEDRDLAYEKEVQLQPHIVYLALSSNIKVGVTRKTQVPTRWIDQGATSALEIVEAPNRYLAGVAEVALKEFVADKTNWRQMLKNEVAEEDLFEFRDKLSQHIPEEVQPYFLSENTDKWLLDFPVHKYPVKIKSLNLAKTPEFRDTLVGIKGQYLIFENETVFNVRGNEGLVLELTT</sequence>
<evidence type="ECO:0000313" key="2">
    <source>
        <dbReference type="Proteomes" id="UP000662783"/>
    </source>
</evidence>
<organism evidence="1 2">
    <name type="scientific">Fulvivirga lutea</name>
    <dbReference type="NCBI Taxonomy" id="2810512"/>
    <lineage>
        <taxon>Bacteria</taxon>
        <taxon>Pseudomonadati</taxon>
        <taxon>Bacteroidota</taxon>
        <taxon>Cytophagia</taxon>
        <taxon>Cytophagales</taxon>
        <taxon>Fulvivirgaceae</taxon>
        <taxon>Fulvivirga</taxon>
    </lineage>
</organism>
<dbReference type="KEGG" id="fuv:JR347_12930"/>
<keyword evidence="2" id="KW-1185">Reference proteome</keyword>
<dbReference type="Pfam" id="PF10977">
    <property type="entry name" value="DUF2797"/>
    <property type="match status" value="1"/>
</dbReference>